<dbReference type="AlphaFoldDB" id="A0A7Y0UTN7"/>
<dbReference type="GeneID" id="75007373"/>
<evidence type="ECO:0000259" key="7">
    <source>
        <dbReference type="Pfam" id="PF13396"/>
    </source>
</evidence>
<evidence type="ECO:0000256" key="6">
    <source>
        <dbReference type="SAM" id="Phobius"/>
    </source>
</evidence>
<comment type="subcellular location">
    <subcellularLocation>
        <location evidence="1">Cell membrane</location>
        <topology evidence="1">Multi-pass membrane protein</topology>
    </subcellularLocation>
</comment>
<keyword evidence="3 6" id="KW-0812">Transmembrane</keyword>
<dbReference type="EMBL" id="JABCUS010000012">
    <property type="protein sequence ID" value="NMX03541.1"/>
    <property type="molecule type" value="Genomic_DNA"/>
</dbReference>
<name>A0A7Y0UTN7_9ACTO</name>
<comment type="caution">
    <text evidence="8">The sequence shown here is derived from an EMBL/GenBank/DDBJ whole genome shotgun (WGS) entry which is preliminary data.</text>
</comment>
<evidence type="ECO:0000256" key="4">
    <source>
        <dbReference type="ARBA" id="ARBA00022989"/>
    </source>
</evidence>
<evidence type="ECO:0000256" key="5">
    <source>
        <dbReference type="ARBA" id="ARBA00023136"/>
    </source>
</evidence>
<accession>A0A7Y0UTN7</accession>
<gene>
    <name evidence="8" type="ORF">HHJ77_06315</name>
</gene>
<feature type="transmembrane region" description="Helical" evidence="6">
    <location>
        <begin position="48"/>
        <end position="72"/>
    </location>
</feature>
<reference evidence="8 9" key="1">
    <citation type="submission" date="2020-04" db="EMBL/GenBank/DDBJ databases">
        <title>Antimicrobial susceptibility and clonality of vaginal-derived multi-drug resistant Mobiluncus isolates in China.</title>
        <authorList>
            <person name="Zhang X."/>
        </authorList>
    </citation>
    <scope>NUCLEOTIDE SEQUENCE [LARGE SCALE GENOMIC DNA]</scope>
    <source>
        <strain evidence="8 9">12</strain>
    </source>
</reference>
<dbReference type="Proteomes" id="UP000575397">
    <property type="component" value="Unassembled WGS sequence"/>
</dbReference>
<feature type="transmembrane region" description="Helical" evidence="6">
    <location>
        <begin position="16"/>
        <end position="36"/>
    </location>
</feature>
<evidence type="ECO:0000313" key="9">
    <source>
        <dbReference type="Proteomes" id="UP000575397"/>
    </source>
</evidence>
<dbReference type="Pfam" id="PF13396">
    <property type="entry name" value="PLDc_N"/>
    <property type="match status" value="1"/>
</dbReference>
<evidence type="ECO:0000256" key="1">
    <source>
        <dbReference type="ARBA" id="ARBA00004651"/>
    </source>
</evidence>
<evidence type="ECO:0000256" key="3">
    <source>
        <dbReference type="ARBA" id="ARBA00022692"/>
    </source>
</evidence>
<proteinExistence type="predicted"/>
<dbReference type="RefSeq" id="WP_087453590.1">
    <property type="nucleotide sequence ID" value="NZ_JABCUQ010000001.1"/>
</dbReference>
<protein>
    <submittedName>
        <fullName evidence="8">PLDc_N domain-containing protein</fullName>
    </submittedName>
</protein>
<evidence type="ECO:0000256" key="2">
    <source>
        <dbReference type="ARBA" id="ARBA00022475"/>
    </source>
</evidence>
<keyword evidence="2" id="KW-1003">Cell membrane</keyword>
<sequence length="112" mass="12689">MGINGVDKLLELPTPAFIGVCVLIGVHLVAMVWALLRLSRDKRSQIAGLNRLAWLCVIVFGQAIGPITFLVMNARERKQLKLQREYEQESSLEHREVDVTSVVSNLYKEQKE</sequence>
<organism evidence="8 9">
    <name type="scientific">Mobiluncus mulieris</name>
    <dbReference type="NCBI Taxonomy" id="2052"/>
    <lineage>
        <taxon>Bacteria</taxon>
        <taxon>Bacillati</taxon>
        <taxon>Actinomycetota</taxon>
        <taxon>Actinomycetes</taxon>
        <taxon>Actinomycetales</taxon>
        <taxon>Actinomycetaceae</taxon>
        <taxon>Mobiluncus</taxon>
    </lineage>
</organism>
<dbReference type="GO" id="GO:0005886">
    <property type="term" value="C:plasma membrane"/>
    <property type="evidence" value="ECO:0007669"/>
    <property type="project" value="UniProtKB-SubCell"/>
</dbReference>
<keyword evidence="5 6" id="KW-0472">Membrane</keyword>
<keyword evidence="4 6" id="KW-1133">Transmembrane helix</keyword>
<evidence type="ECO:0000313" key="8">
    <source>
        <dbReference type="EMBL" id="NMX03541.1"/>
    </source>
</evidence>
<dbReference type="InterPro" id="IPR027379">
    <property type="entry name" value="CLS_N"/>
</dbReference>
<feature type="domain" description="Cardiolipin synthase N-terminal" evidence="7">
    <location>
        <begin position="29"/>
        <end position="71"/>
    </location>
</feature>